<proteinExistence type="predicted"/>
<evidence type="ECO:0000313" key="2">
    <source>
        <dbReference type="Proteomes" id="UP000069526"/>
    </source>
</evidence>
<dbReference type="AlphaFoldDB" id="A0A0Z8R0U8"/>
<gene>
    <name evidence="1" type="ORF">ERS132539_02231</name>
</gene>
<dbReference type="Proteomes" id="UP000069526">
    <property type="component" value="Unassembled WGS sequence"/>
</dbReference>
<dbReference type="EMBL" id="FIJK01000084">
    <property type="protein sequence ID" value="CYW73909.1"/>
    <property type="molecule type" value="Genomic_DNA"/>
</dbReference>
<accession>A0A0Z8R0U8</accession>
<dbReference type="RefSeq" id="WP_044767010.1">
    <property type="nucleotide sequence ID" value="NZ_CEIH01000057.1"/>
</dbReference>
<evidence type="ECO:0000313" key="1">
    <source>
        <dbReference type="EMBL" id="CYW73909.1"/>
    </source>
</evidence>
<reference evidence="1 2" key="1">
    <citation type="submission" date="2016-02" db="EMBL/GenBank/DDBJ databases">
        <authorList>
            <consortium name="Pathogen Informatics"/>
        </authorList>
    </citation>
    <scope>NUCLEOTIDE SEQUENCE [LARGE SCALE GENOMIC DNA]</scope>
    <source>
        <strain evidence="1 2">SS1013</strain>
    </source>
</reference>
<protein>
    <submittedName>
        <fullName evidence="1">Phage protein</fullName>
    </submittedName>
</protein>
<sequence length="158" mass="18474">MSYLYELEGIYAQLQAMELDDETFNDTLDSIDFQGDLEQNIEYFVKMWKNALSDAERFKQAKQEFYEKEKNAKTKAEKYKETIERALKMSNKQKVTAGLFTVSLRKSKQVDILDETKIPLEFMKLEYKPIKTELAKHLKAGEVIEGATLIEKESLQVR</sequence>
<dbReference type="InterPro" id="IPR008840">
    <property type="entry name" value="Sipho_Gp157"/>
</dbReference>
<name>A0A0Z8R0U8_STRSU</name>
<dbReference type="Pfam" id="PF05565">
    <property type="entry name" value="Sipho_Gp157"/>
    <property type="match status" value="1"/>
</dbReference>
<organism evidence="1 2">
    <name type="scientific">Streptococcus suis</name>
    <dbReference type="NCBI Taxonomy" id="1307"/>
    <lineage>
        <taxon>Bacteria</taxon>
        <taxon>Bacillati</taxon>
        <taxon>Bacillota</taxon>
        <taxon>Bacilli</taxon>
        <taxon>Lactobacillales</taxon>
        <taxon>Streptococcaceae</taxon>
        <taxon>Streptococcus</taxon>
    </lineage>
</organism>